<dbReference type="OMA" id="RPFELWE"/>
<feature type="compositionally biased region" description="Low complexity" evidence="1">
    <location>
        <begin position="1004"/>
        <end position="1014"/>
    </location>
</feature>
<feature type="compositionally biased region" description="Low complexity" evidence="1">
    <location>
        <begin position="1156"/>
        <end position="1166"/>
    </location>
</feature>
<dbReference type="FunCoup" id="A0A151Z544">
    <property type="interactions" value="271"/>
</dbReference>
<dbReference type="GO" id="GO:0005737">
    <property type="term" value="C:cytoplasm"/>
    <property type="evidence" value="ECO:0007669"/>
    <property type="project" value="TreeGrafter"/>
</dbReference>
<dbReference type="EMBL" id="LODT01000042">
    <property type="protein sequence ID" value="KYQ89082.1"/>
    <property type="molecule type" value="Genomic_DNA"/>
</dbReference>
<dbReference type="PANTHER" id="PTHR14593">
    <property type="entry name" value="WD REPEAT-CONTAINING PROTEIN 11"/>
    <property type="match status" value="1"/>
</dbReference>
<evidence type="ECO:0000259" key="2">
    <source>
        <dbReference type="Pfam" id="PF23751"/>
    </source>
</evidence>
<gene>
    <name evidence="5" type="ORF">DLAC_10310</name>
</gene>
<feature type="domain" description="WDR11 TPR" evidence="4">
    <location>
        <begin position="1203"/>
        <end position="1350"/>
    </location>
</feature>
<dbReference type="PANTHER" id="PTHR14593:SF5">
    <property type="entry name" value="WD REPEAT-CONTAINING PROTEIN 11"/>
    <property type="match status" value="1"/>
</dbReference>
<dbReference type="SUPFAM" id="SSF50978">
    <property type="entry name" value="WD40 repeat-like"/>
    <property type="match status" value="2"/>
</dbReference>
<dbReference type="InterPro" id="IPR057853">
    <property type="entry name" value="Beta-prop_WDR11_2nd"/>
</dbReference>
<feature type="domain" description="WDR11 second beta-propeller" evidence="3">
    <location>
        <begin position="493"/>
        <end position="642"/>
    </location>
</feature>
<dbReference type="Pfam" id="PF23751">
    <property type="entry name" value="Beta-prop_WDR11_1st"/>
    <property type="match status" value="1"/>
</dbReference>
<dbReference type="OrthoDB" id="1291858at2759"/>
<dbReference type="Pfam" id="PF23753">
    <property type="entry name" value="TPR_WDR11"/>
    <property type="match status" value="1"/>
</dbReference>
<evidence type="ECO:0008006" key="7">
    <source>
        <dbReference type="Google" id="ProtNLM"/>
    </source>
</evidence>
<evidence type="ECO:0000256" key="1">
    <source>
        <dbReference type="SAM" id="MobiDB-lite"/>
    </source>
</evidence>
<accession>A0A151Z544</accession>
<feature type="compositionally biased region" description="Low complexity" evidence="1">
    <location>
        <begin position="282"/>
        <end position="294"/>
    </location>
</feature>
<sequence length="1487" mass="166480">MKLQPKIFPGKLNAKDNKSAIDWHWQNLLAYGSNSHIVIVDPNHLNVIQTLCEHKYNVSIVKWSNDVLSNNILSTLDSSNSNSNSSGSVNNIIRLASADINGIILIWNVLEGQVMNYLTNSDMNATGVKRNDQYQYIQNQQNLQIMDMCWHTEDSNLLLVLYGNSIQCLNVSNSTRLWRKDIPEFTPAKSLQFDPFKSNQLYICTQFGCVYQMDDIPTIAQTPQQLPHLEFKFRVLPSKGGNLNTLLNTDHSQTLAQWLQVQSLQQQIQSQQGSVMGGGGLSQSSGIQLQSGQGTQPNTSLSTSSEFIQMIISPNSKNLIYLVMLRDLYVFDSTTNQLFGSLQLDRNKPSFQHVIIGKDNPNLMFSLHEDSSITSWIRKIESFNTHNYDQLSSSDLIHYQKKSKKKGQPIISIINHPFFDQTLLSITSDGIIWKWDFISELTSDSCSLFSPRLTQPSIIALNGVIKLATSGLLETASSPVTSVSVYPFFNKGMVCLVAIGTSNGTIQIINMSNLKVQKEIFVWNRAVLGIKWLSPGRVLCHSFEEQEKNSFLNFIASVDFRSGRIREFRKVSGTEPSYIRGIRLSYSRRFLVLLMKDRPFELWETKKFTCLRSFKPFTHIVGLEWLPPLVDSEVELSPDSTKYEQKEQFTFLLQDGSIKQCTIEANSVTLQEVNADLGNQVHICLAYKREFLVSGDQNGNINSWNLVKKKLHSISTHRGPIKKIRFSPSASSSEILVMFQSGEFGIWDLNLNQRLTLSTYLMEREIKAADLEWAQDQHPIIVTNDQSIRILDQSLSVTNSRYQFQPYPQTPDGTNYLYSPLLLPVDQCTQLKNLLLNYRLFNNSSLTSSQLNKSQEGSLKEQNNKLLALIDENILNDLEQRPTAESSLVVAQFFGDQKEIEFWRVAINSLSKYQKQKKLDYSLSDQIFYNSELVNIYYNLPGVPIRNYEQVPTTSTTTSQQPTPVINPISGNNSTNTSTQNTPYTSGNTSSTGGGFSFNPLTINSPPVNSSSSNILTSPILNNPPPQPTATTTSSSSASNLLKKPLSSLFGFGLQKSQLQNTSTSQLSPPTTPVKNNPNNNNNSNTNNIPQQGSTLSSSISFFPSLSSSQQQSNPSTQSLSSSTMNTNPLSVSQVFSSVASQLQSLESSTDGIGSGYSPSGSNSPSLYASLNDSTILRGTSGGLANTNTHESLLPGYYDILLDSNVFRNQELEKTDYHEKKKPDQELSKKLIERNILLGRTPRAVNLLLDTTPDNPDFYNRALKASVISASISMDYYQSTTKLIAENLIAVGKVDEGVQFLCMIGKSFDACKYLQSADRWYDASKLAKIKLSEEEQLVVYRAWVVNLLYKSKSSIGTQSQSQHLCSTVASKSFQFAISLLLSLGDFRNVVNLLYENQQYDIASLLLMAGLENSVFNDTFDHVFEQSDLISSYESNQGTSSDFTFQQLTQIIFKEYGNMLHQLGNTQSAEFYWKMSGKKEQPSQQQQS</sequence>
<feature type="region of interest" description="Disordered" evidence="1">
    <location>
        <begin position="951"/>
        <end position="1039"/>
    </location>
</feature>
<dbReference type="InterPro" id="IPR001680">
    <property type="entry name" value="WD40_rpt"/>
</dbReference>
<dbReference type="InterPro" id="IPR015943">
    <property type="entry name" value="WD40/YVTN_repeat-like_dom_sf"/>
</dbReference>
<comment type="caution">
    <text evidence="5">The sequence shown here is derived from an EMBL/GenBank/DDBJ whole genome shotgun (WGS) entry which is preliminary data.</text>
</comment>
<feature type="compositionally biased region" description="Low complexity" evidence="1">
    <location>
        <begin position="951"/>
        <end position="991"/>
    </location>
</feature>
<keyword evidence="6" id="KW-1185">Reference proteome</keyword>
<dbReference type="STRING" id="361077.A0A151Z544"/>
<dbReference type="Pfam" id="PF23752">
    <property type="entry name" value="Beta-prop_WDR11_2nd"/>
    <property type="match status" value="1"/>
</dbReference>
<evidence type="ECO:0000313" key="5">
    <source>
        <dbReference type="EMBL" id="KYQ89082.1"/>
    </source>
</evidence>
<reference evidence="5 6" key="1">
    <citation type="submission" date="2015-12" db="EMBL/GenBank/DDBJ databases">
        <title>Dictyostelia acquired genes for synthesis and detection of signals that induce cell-type specialization by lateral gene transfer from prokaryotes.</title>
        <authorList>
            <person name="Gloeckner G."/>
            <person name="Schaap P."/>
        </authorList>
    </citation>
    <scope>NUCLEOTIDE SEQUENCE [LARGE SCALE GENOMIC DNA]</scope>
    <source>
        <strain evidence="5 6">TK</strain>
    </source>
</reference>
<protein>
    <recommendedName>
        <fullName evidence="7">WD40 repeat-containing protein</fullName>
    </recommendedName>
</protein>
<feature type="domain" description="WDR11 first beta-propeller" evidence="2">
    <location>
        <begin position="14"/>
        <end position="203"/>
    </location>
</feature>
<dbReference type="InterPro" id="IPR039694">
    <property type="entry name" value="WDR11"/>
</dbReference>
<organism evidence="5 6">
    <name type="scientific">Tieghemostelium lacteum</name>
    <name type="common">Slime mold</name>
    <name type="synonym">Dictyostelium lacteum</name>
    <dbReference type="NCBI Taxonomy" id="361077"/>
    <lineage>
        <taxon>Eukaryota</taxon>
        <taxon>Amoebozoa</taxon>
        <taxon>Evosea</taxon>
        <taxon>Eumycetozoa</taxon>
        <taxon>Dictyostelia</taxon>
        <taxon>Dictyosteliales</taxon>
        <taxon>Raperosteliaceae</taxon>
        <taxon>Tieghemostelium</taxon>
    </lineage>
</organism>
<dbReference type="InterPro" id="IPR057852">
    <property type="entry name" value="Beta-prop_WDR11_1st"/>
</dbReference>
<dbReference type="Gene3D" id="2.130.10.10">
    <property type="entry name" value="YVTN repeat-like/Quinoprotein amine dehydrogenase"/>
    <property type="match status" value="3"/>
</dbReference>
<evidence type="ECO:0000259" key="3">
    <source>
        <dbReference type="Pfam" id="PF23752"/>
    </source>
</evidence>
<feature type="region of interest" description="Disordered" evidence="1">
    <location>
        <begin position="275"/>
        <end position="301"/>
    </location>
</feature>
<evidence type="ECO:0000259" key="4">
    <source>
        <dbReference type="Pfam" id="PF23753"/>
    </source>
</evidence>
<dbReference type="Proteomes" id="UP000076078">
    <property type="component" value="Unassembled WGS sequence"/>
</dbReference>
<name>A0A151Z544_TIELA</name>
<proteinExistence type="predicted"/>
<dbReference type="InterPro" id="IPR036322">
    <property type="entry name" value="WD40_repeat_dom_sf"/>
</dbReference>
<dbReference type="InParanoid" id="A0A151Z544"/>
<feature type="region of interest" description="Disordered" evidence="1">
    <location>
        <begin position="1057"/>
        <end position="1126"/>
    </location>
</feature>
<dbReference type="InterPro" id="IPR057854">
    <property type="entry name" value="TPR_WDR11"/>
</dbReference>
<feature type="compositionally biased region" description="Low complexity" evidence="1">
    <location>
        <begin position="1029"/>
        <end position="1039"/>
    </location>
</feature>
<dbReference type="SMART" id="SM00320">
    <property type="entry name" value="WD40"/>
    <property type="match status" value="4"/>
</dbReference>
<evidence type="ECO:0000313" key="6">
    <source>
        <dbReference type="Proteomes" id="UP000076078"/>
    </source>
</evidence>
<feature type="region of interest" description="Disordered" evidence="1">
    <location>
        <begin position="1147"/>
        <end position="1166"/>
    </location>
</feature>